<protein>
    <submittedName>
        <fullName evidence="2">Uncharacterized protein</fullName>
    </submittedName>
</protein>
<evidence type="ECO:0000256" key="1">
    <source>
        <dbReference type="SAM" id="MobiDB-lite"/>
    </source>
</evidence>
<gene>
    <name evidence="2" type="ORF">g.6743</name>
</gene>
<feature type="compositionally biased region" description="Polar residues" evidence="1">
    <location>
        <begin position="111"/>
        <end position="131"/>
    </location>
</feature>
<evidence type="ECO:0000313" key="2">
    <source>
        <dbReference type="EMBL" id="JAT90571.1"/>
    </source>
</evidence>
<feature type="compositionally biased region" description="Low complexity" evidence="1">
    <location>
        <begin position="94"/>
        <end position="110"/>
    </location>
</feature>
<feature type="non-terminal residue" evidence="2">
    <location>
        <position position="277"/>
    </location>
</feature>
<organism evidence="2">
    <name type="scientific">Pectinophora gossypiella</name>
    <name type="common">Cotton pink bollworm</name>
    <name type="synonym">Depressaria gossypiella</name>
    <dbReference type="NCBI Taxonomy" id="13191"/>
    <lineage>
        <taxon>Eukaryota</taxon>
        <taxon>Metazoa</taxon>
        <taxon>Ecdysozoa</taxon>
        <taxon>Arthropoda</taxon>
        <taxon>Hexapoda</taxon>
        <taxon>Insecta</taxon>
        <taxon>Pterygota</taxon>
        <taxon>Neoptera</taxon>
        <taxon>Endopterygota</taxon>
        <taxon>Lepidoptera</taxon>
        <taxon>Glossata</taxon>
        <taxon>Ditrysia</taxon>
        <taxon>Gelechioidea</taxon>
        <taxon>Gelechiidae</taxon>
        <taxon>Apatetrinae</taxon>
        <taxon>Pectinophora</taxon>
    </lineage>
</organism>
<feature type="non-terminal residue" evidence="2">
    <location>
        <position position="1"/>
    </location>
</feature>
<reference evidence="2" key="1">
    <citation type="submission" date="2015-09" db="EMBL/GenBank/DDBJ databases">
        <title>De novo assembly of Pectinophora gossypiella (Pink Bollworm) gut transcriptome.</title>
        <authorList>
            <person name="Tassone E.E."/>
        </authorList>
    </citation>
    <scope>NUCLEOTIDE SEQUENCE</scope>
</reference>
<feature type="compositionally biased region" description="Polar residues" evidence="1">
    <location>
        <begin position="42"/>
        <end position="56"/>
    </location>
</feature>
<sequence>PYYVNLFSASPGPSTSRRADAADSGDGEANSSRLLNLDVLSFDSNPSRNQDSTPQEHSIFGSRPSAFQPLPEGRPFWNADQRERSTRLLPNPFSSTNTSRSNRTTLSDSTQQPDNTANTARTSIFTSSRPESTLGRAFLERRRNSTPGQNSARTQNTSASTNNASPRRSNASPGSRRVSNTEMSTPSPQRTPGSGTRSQRPTMTNSSTQMSPLTGPVDAQTINESLDLIRDILRDSGTRLLNLITNMSWSTLASVERSMPRRGTSRTQSDDSESGGR</sequence>
<name>A0A1E1WUU7_PECGO</name>
<accession>A0A1E1WUU7</accession>
<dbReference type="OrthoDB" id="6363363at2759"/>
<feature type="region of interest" description="Disordered" evidence="1">
    <location>
        <begin position="1"/>
        <end position="217"/>
    </location>
</feature>
<feature type="region of interest" description="Disordered" evidence="1">
    <location>
        <begin position="254"/>
        <end position="277"/>
    </location>
</feature>
<feature type="compositionally biased region" description="Polar residues" evidence="1">
    <location>
        <begin position="145"/>
        <end position="212"/>
    </location>
</feature>
<proteinExistence type="predicted"/>
<feature type="compositionally biased region" description="Polar residues" evidence="1">
    <location>
        <begin position="7"/>
        <end position="16"/>
    </location>
</feature>
<dbReference type="EMBL" id="GDQN01000483">
    <property type="protein sequence ID" value="JAT90571.1"/>
    <property type="molecule type" value="Transcribed_RNA"/>
</dbReference>
<dbReference type="AlphaFoldDB" id="A0A1E1WUU7"/>